<keyword evidence="1" id="KW-0175">Coiled coil</keyword>
<dbReference type="PANTHER" id="PTHR47615">
    <property type="entry name" value="COILED-COIL DOMAIN-CONTAINING PROTEIN 158"/>
    <property type="match status" value="1"/>
</dbReference>
<dbReference type="EMBL" id="JAFDVH010000004">
    <property type="protein sequence ID" value="KAG7481583.1"/>
    <property type="molecule type" value="Genomic_DNA"/>
</dbReference>
<evidence type="ECO:0008006" key="5">
    <source>
        <dbReference type="Google" id="ProtNLM"/>
    </source>
</evidence>
<accession>A0A9D3QCS9</accession>
<feature type="coiled-coil region" evidence="1">
    <location>
        <begin position="14"/>
        <end position="265"/>
    </location>
</feature>
<protein>
    <recommendedName>
        <fullName evidence="5">Coiled-coil domain containing 158</fullName>
    </recommendedName>
</protein>
<dbReference type="Proteomes" id="UP001046870">
    <property type="component" value="Chromosome 4"/>
</dbReference>
<comment type="caution">
    <text evidence="3">The sequence shown here is derived from an EMBL/GenBank/DDBJ whole genome shotgun (WGS) entry which is preliminary data.</text>
</comment>
<feature type="region of interest" description="Disordered" evidence="2">
    <location>
        <begin position="608"/>
        <end position="627"/>
    </location>
</feature>
<feature type="region of interest" description="Disordered" evidence="2">
    <location>
        <begin position="465"/>
        <end position="484"/>
    </location>
</feature>
<reference evidence="3" key="1">
    <citation type="submission" date="2021-01" db="EMBL/GenBank/DDBJ databases">
        <authorList>
            <person name="Zahm M."/>
            <person name="Roques C."/>
            <person name="Cabau C."/>
            <person name="Klopp C."/>
            <person name="Donnadieu C."/>
            <person name="Jouanno E."/>
            <person name="Lampietro C."/>
            <person name="Louis A."/>
            <person name="Herpin A."/>
            <person name="Echchiki A."/>
            <person name="Berthelot C."/>
            <person name="Parey E."/>
            <person name="Roest-Crollius H."/>
            <person name="Braasch I."/>
            <person name="Postlethwait J."/>
            <person name="Bobe J."/>
            <person name="Montfort J."/>
            <person name="Bouchez O."/>
            <person name="Begum T."/>
            <person name="Mejri S."/>
            <person name="Adams A."/>
            <person name="Chen W.-J."/>
            <person name="Guiguen Y."/>
        </authorList>
    </citation>
    <scope>NUCLEOTIDE SEQUENCE</scope>
    <source>
        <strain evidence="3">YG-15Mar2019-1</strain>
        <tissue evidence="3">Brain</tissue>
    </source>
</reference>
<evidence type="ECO:0000256" key="2">
    <source>
        <dbReference type="SAM" id="MobiDB-lite"/>
    </source>
</evidence>
<evidence type="ECO:0000256" key="1">
    <source>
        <dbReference type="SAM" id="Coils"/>
    </source>
</evidence>
<evidence type="ECO:0000313" key="3">
    <source>
        <dbReference type="EMBL" id="KAG7481583.1"/>
    </source>
</evidence>
<dbReference type="Pfam" id="PF15921">
    <property type="entry name" value="CCDC158"/>
    <property type="match status" value="1"/>
</dbReference>
<evidence type="ECO:0000313" key="4">
    <source>
        <dbReference type="Proteomes" id="UP001046870"/>
    </source>
</evidence>
<dbReference type="OrthoDB" id="10072099at2759"/>
<dbReference type="PANTHER" id="PTHR47615:SF1">
    <property type="entry name" value="COILED-COIL DOMAIN-CONTAINING PROTEIN 158"/>
    <property type="match status" value="1"/>
</dbReference>
<organism evidence="3 4">
    <name type="scientific">Megalops atlanticus</name>
    <name type="common">Tarpon</name>
    <name type="synonym">Clupea gigantea</name>
    <dbReference type="NCBI Taxonomy" id="7932"/>
    <lineage>
        <taxon>Eukaryota</taxon>
        <taxon>Metazoa</taxon>
        <taxon>Chordata</taxon>
        <taxon>Craniata</taxon>
        <taxon>Vertebrata</taxon>
        <taxon>Euteleostomi</taxon>
        <taxon>Actinopterygii</taxon>
        <taxon>Neopterygii</taxon>
        <taxon>Teleostei</taxon>
        <taxon>Elopiformes</taxon>
        <taxon>Megalopidae</taxon>
        <taxon>Megalops</taxon>
    </lineage>
</organism>
<feature type="coiled-coil region" evidence="1">
    <location>
        <begin position="315"/>
        <end position="409"/>
    </location>
</feature>
<keyword evidence="4" id="KW-1185">Reference proteome</keyword>
<gene>
    <name evidence="3" type="ORF">MATL_G00068110</name>
</gene>
<proteinExistence type="predicted"/>
<dbReference type="AlphaFoldDB" id="A0A9D3QCS9"/>
<name>A0A9D3QCS9_MEGAT</name>
<dbReference type="InterPro" id="IPR031809">
    <property type="entry name" value="CCDC158"/>
</dbReference>
<sequence length="777" mass="88910">MGDSVRDIYDLSQVVTLENLLAEVASRLEDTQRESNLEIQKAKDMDSCLCQATAELQQAREELALEKEQNRRLGERDRSHGLAIEGLRKELEAQSQGASELESLVASLKEECQSLKGKQVAVEKQQSEMQEEAAHLHGKLKEARDLLEEREHEKEKLQALLKREEREGKRLRAQLEEQEQKGKRLKALLEEQRHKAKRLHELQVEKECEEKRLQELLQEKENEEKRLQKLLEERGLELQEGQGQLEETQEQAQALRVEGDSLRLKLEDRQQTVDLLQLQVEGMTQLSLQHSQSINTLQEEREWLVSEIDKHKLVVQQLKEGLEQRDNMLRALEQEQLQQKATMSEKTRNLKELMLDKKQLTGKLEVQHTQLVTLTEELESLKKTHSSKIEELEGIAAKLRAQLHTVRADLYQAKSTLRTLEGADEHGMKVAMGMQRRITAKREQIDTLQGRIQLLEETTDKLTQEKQQQAAERRRQSQELSAVSAEKKQLEAEVEALHCNEKQLRDKVSKLEAALDKMAERFTECQDFMQQQEQEYMRLKLQHALDVKELQGEKLRASGNLRQTAFCNPPLTTQLLRSQSFSGQCQQNNPTRELRSLVKELRSVIDEDDRSSPIISKSPKDRPYTSDLEPLTLHTADLDKGIMNNTFFSNGLIFPVTQVHGGGNGPLGCEVSFTVPPRYTSSPRGLALGQRSPVHSLLTSCPHPAAPLQAHLEKGPFTDFHTRKVCKRLQGKLDNLESIVGDLQSKAQEMSSMIKTEETKMGRVKDRSKLSNGLSYV</sequence>